<dbReference type="Pfam" id="PF22772">
    <property type="entry name" value="WsaF_C"/>
    <property type="match status" value="1"/>
</dbReference>
<organism evidence="2">
    <name type="scientific">uncultured Gemmatimonadota bacterium</name>
    <dbReference type="NCBI Taxonomy" id="203437"/>
    <lineage>
        <taxon>Bacteria</taxon>
        <taxon>Pseudomonadati</taxon>
        <taxon>Gemmatimonadota</taxon>
        <taxon>environmental samples</taxon>
    </lineage>
</organism>
<evidence type="ECO:0000313" key="2">
    <source>
        <dbReference type="EMBL" id="CAA9328332.1"/>
    </source>
</evidence>
<dbReference type="EMBL" id="CADCTV010000424">
    <property type="protein sequence ID" value="CAA9328332.1"/>
    <property type="molecule type" value="Genomic_DNA"/>
</dbReference>
<dbReference type="Gene3D" id="3.40.50.2000">
    <property type="entry name" value="Glycogen Phosphorylase B"/>
    <property type="match status" value="1"/>
</dbReference>
<gene>
    <name evidence="2" type="ORF">AVDCRST_MAG89-2001</name>
</gene>
<dbReference type="AlphaFoldDB" id="A0A6J4LC92"/>
<dbReference type="Gene3D" id="3.40.50.11090">
    <property type="match status" value="1"/>
</dbReference>
<proteinExistence type="predicted"/>
<feature type="domain" description="WsaF C-terminal" evidence="1">
    <location>
        <begin position="222"/>
        <end position="347"/>
    </location>
</feature>
<dbReference type="InterPro" id="IPR055050">
    <property type="entry name" value="WsaF_C"/>
</dbReference>
<name>A0A6J4LC92_9BACT</name>
<accession>A0A6J4LC92</accession>
<dbReference type="CDD" id="cd03801">
    <property type="entry name" value="GT4_PimA-like"/>
    <property type="match status" value="1"/>
</dbReference>
<reference evidence="2" key="1">
    <citation type="submission" date="2020-02" db="EMBL/GenBank/DDBJ databases">
        <authorList>
            <person name="Meier V. D."/>
        </authorList>
    </citation>
    <scope>NUCLEOTIDE SEQUENCE</scope>
    <source>
        <strain evidence="2">AVDCRST_MAG89</strain>
    </source>
</reference>
<dbReference type="SUPFAM" id="SSF53756">
    <property type="entry name" value="UDP-Glycosyltransferase/glycogen phosphorylase"/>
    <property type="match status" value="1"/>
</dbReference>
<evidence type="ECO:0000259" key="1">
    <source>
        <dbReference type="Pfam" id="PF22772"/>
    </source>
</evidence>
<sequence length="401" mass="43383">MIKQLIKRAVFGRVDAFRAAQTLDTLAAIAAHAVDDPGRCEPERAPDPARLRMAWVIPPFVAGLGGHTTLFRAVSHFAARGHPQRLLIFNPFGTISVPGSRRVLDEHYGGVDAELAEWTPDEAARPADVVVATSWHTAYAVGSMRRVARKVYVIQDLEHLFHPAGSEAALAEETHRFGFPAVTAGEWLRREVESRYGVRAGSFDLAYNRSEYTDAGAPRANRVLCYARPTTPRRAFELSVLALRELQRLSPATEIVFFGAERLPALAGLRATNRGILRPAELNELYNGATAGLVLSATNYSLVPLEMMAAGLPVVDLALPNNFAIHGEPAAHISLAAPTPRAIARALHALVGDAGLRERQRAAAHAYAAGLSWEASCARIEEIVLSYVADASAASLNTVQR</sequence>
<protein>
    <recommendedName>
        <fullName evidence="1">WsaF C-terminal domain-containing protein</fullName>
    </recommendedName>
</protein>